<dbReference type="AlphaFoldDB" id="A0A7R7HVJ8"/>
<dbReference type="InterPro" id="IPR051313">
    <property type="entry name" value="Bact_iron-sidero_bind"/>
</dbReference>
<keyword evidence="8" id="KW-1185">Reference proteome</keyword>
<dbReference type="InterPro" id="IPR002491">
    <property type="entry name" value="ABC_transptr_periplasmic_BD"/>
</dbReference>
<dbReference type="GO" id="GO:1901678">
    <property type="term" value="P:iron coordination entity transport"/>
    <property type="evidence" value="ECO:0007669"/>
    <property type="project" value="UniProtKB-ARBA"/>
</dbReference>
<dbReference type="Pfam" id="PF01497">
    <property type="entry name" value="Peripla_BP_2"/>
    <property type="match status" value="1"/>
</dbReference>
<feature type="chain" id="PRO_5038425412" evidence="5">
    <location>
        <begin position="21"/>
        <end position="324"/>
    </location>
</feature>
<keyword evidence="3" id="KW-0813">Transport</keyword>
<dbReference type="PANTHER" id="PTHR30532">
    <property type="entry name" value="IRON III DICITRATE-BINDING PERIPLASMIC PROTEIN"/>
    <property type="match status" value="1"/>
</dbReference>
<reference evidence="7 8" key="1">
    <citation type="submission" date="2020-08" db="EMBL/GenBank/DDBJ databases">
        <title>Whole genome shotgun sequence of Actinocatenispora thailandica NBRC 105041.</title>
        <authorList>
            <person name="Komaki H."/>
            <person name="Tamura T."/>
        </authorList>
    </citation>
    <scope>NUCLEOTIDE SEQUENCE [LARGE SCALE GENOMIC DNA]</scope>
    <source>
        <strain evidence="7 8">NBRC 105041</strain>
    </source>
</reference>
<evidence type="ECO:0000313" key="7">
    <source>
        <dbReference type="EMBL" id="BCJ34237.1"/>
    </source>
</evidence>
<dbReference type="Proteomes" id="UP000611640">
    <property type="component" value="Chromosome"/>
</dbReference>
<dbReference type="PANTHER" id="PTHR30532:SF1">
    <property type="entry name" value="IRON(3+)-HYDROXAMATE-BINDING PROTEIN FHUD"/>
    <property type="match status" value="1"/>
</dbReference>
<evidence type="ECO:0000259" key="6">
    <source>
        <dbReference type="PROSITE" id="PS50983"/>
    </source>
</evidence>
<evidence type="ECO:0000256" key="5">
    <source>
        <dbReference type="SAM" id="SignalP"/>
    </source>
</evidence>
<feature type="signal peptide" evidence="5">
    <location>
        <begin position="1"/>
        <end position="20"/>
    </location>
</feature>
<evidence type="ECO:0000256" key="1">
    <source>
        <dbReference type="ARBA" id="ARBA00004196"/>
    </source>
</evidence>
<dbReference type="KEGG" id="atl:Athai_17400"/>
<comment type="similarity">
    <text evidence="2">Belongs to the bacterial solute-binding protein 8 family.</text>
</comment>
<evidence type="ECO:0000256" key="2">
    <source>
        <dbReference type="ARBA" id="ARBA00008814"/>
    </source>
</evidence>
<dbReference type="GO" id="GO:0030288">
    <property type="term" value="C:outer membrane-bounded periplasmic space"/>
    <property type="evidence" value="ECO:0007669"/>
    <property type="project" value="TreeGrafter"/>
</dbReference>
<name>A0A7R7HVJ8_9ACTN</name>
<dbReference type="SUPFAM" id="SSF53807">
    <property type="entry name" value="Helical backbone' metal receptor"/>
    <property type="match status" value="1"/>
</dbReference>
<feature type="domain" description="Fe/B12 periplasmic-binding" evidence="6">
    <location>
        <begin position="55"/>
        <end position="324"/>
    </location>
</feature>
<keyword evidence="4 5" id="KW-0732">Signal</keyword>
<dbReference type="PROSITE" id="PS50983">
    <property type="entry name" value="FE_B12_PBP"/>
    <property type="match status" value="1"/>
</dbReference>
<evidence type="ECO:0000313" key="8">
    <source>
        <dbReference type="Proteomes" id="UP000611640"/>
    </source>
</evidence>
<dbReference type="EMBL" id="AP023355">
    <property type="protein sequence ID" value="BCJ34237.1"/>
    <property type="molecule type" value="Genomic_DNA"/>
</dbReference>
<dbReference type="RefSeq" id="WP_203960989.1">
    <property type="nucleotide sequence ID" value="NZ_AP023355.1"/>
</dbReference>
<gene>
    <name evidence="7" type="ORF">Athai_17400</name>
</gene>
<comment type="subcellular location">
    <subcellularLocation>
        <location evidence="1">Cell envelope</location>
    </subcellularLocation>
</comment>
<sequence length="324" mass="33668">MKRLLAAGAILAVAALPLTACGTTEPVTRQASSAGAVTLTDATGTTVHLDAPAAKVVGTEWNAVEDLVSLGITPAGVADVKGYRDWDSAVPLKGSPTDIGKRNEPSTDKIAALAPDLIVTTTDLPASAVTQFRRIAPTLVIESAKASDQLGVLKQNLDLIARATGRTGTATSVWQRFESTLAAARKKLARAGLAGQHVAFADGYVTADKVTLRPYTAGSALGTVNTQLGLANAWSVRGDKAYGLGSTDVEGLTALPADTTFLYIENDADSTTPFTTALRDNRVWTSLPFVQSGDTHRLPDGIWMFGGPDSMAAYADAVVSALTK</sequence>
<evidence type="ECO:0000256" key="4">
    <source>
        <dbReference type="ARBA" id="ARBA00022729"/>
    </source>
</evidence>
<protein>
    <submittedName>
        <fullName evidence="7">ABC transporter substrate-binding protein</fullName>
    </submittedName>
</protein>
<organism evidence="7 8">
    <name type="scientific">Actinocatenispora thailandica</name>
    <dbReference type="NCBI Taxonomy" id="227318"/>
    <lineage>
        <taxon>Bacteria</taxon>
        <taxon>Bacillati</taxon>
        <taxon>Actinomycetota</taxon>
        <taxon>Actinomycetes</taxon>
        <taxon>Micromonosporales</taxon>
        <taxon>Micromonosporaceae</taxon>
        <taxon>Actinocatenispora</taxon>
    </lineage>
</organism>
<accession>A0A7R7HVJ8</accession>
<proteinExistence type="inferred from homology"/>
<dbReference type="Gene3D" id="3.40.50.1980">
    <property type="entry name" value="Nitrogenase molybdenum iron protein domain"/>
    <property type="match status" value="2"/>
</dbReference>
<dbReference type="CDD" id="cd01146">
    <property type="entry name" value="FhuD"/>
    <property type="match status" value="1"/>
</dbReference>
<evidence type="ECO:0000256" key="3">
    <source>
        <dbReference type="ARBA" id="ARBA00022448"/>
    </source>
</evidence>